<reference evidence="4 5" key="1">
    <citation type="submission" date="2016-09" db="EMBL/GenBank/DDBJ databases">
        <title>Extensive genetic diversity and differential bi-allelic expression allows diatom success in the polar Southern Ocean.</title>
        <authorList>
            <consortium name="DOE Joint Genome Institute"/>
            <person name="Mock T."/>
            <person name="Otillar R.P."/>
            <person name="Strauss J."/>
            <person name="Dupont C."/>
            <person name="Frickenhaus S."/>
            <person name="Maumus F."/>
            <person name="Mcmullan M."/>
            <person name="Sanges R."/>
            <person name="Schmutz J."/>
            <person name="Toseland A."/>
            <person name="Valas R."/>
            <person name="Veluchamy A."/>
            <person name="Ward B.J."/>
            <person name="Allen A."/>
            <person name="Barry K."/>
            <person name="Falciatore A."/>
            <person name="Ferrante M."/>
            <person name="Fortunato A.E."/>
            <person name="Gloeckner G."/>
            <person name="Gruber A."/>
            <person name="Hipkin R."/>
            <person name="Janech M."/>
            <person name="Kroth P."/>
            <person name="Leese F."/>
            <person name="Lindquist E."/>
            <person name="Lyon B.R."/>
            <person name="Martin J."/>
            <person name="Mayer C."/>
            <person name="Parker M."/>
            <person name="Quesneville H."/>
            <person name="Raymond J."/>
            <person name="Uhlig C."/>
            <person name="Valentin K.U."/>
            <person name="Worden A.Z."/>
            <person name="Armbrust E.V."/>
            <person name="Bowler C."/>
            <person name="Green B."/>
            <person name="Moulton V."/>
            <person name="Van Oosterhout C."/>
            <person name="Grigoriev I."/>
        </authorList>
    </citation>
    <scope>NUCLEOTIDE SEQUENCE [LARGE SCALE GENOMIC DNA]</scope>
    <source>
        <strain evidence="4 5">CCMP1102</strain>
    </source>
</reference>
<name>A0A1E7FT63_9STRA</name>
<dbReference type="InParanoid" id="A0A1E7FT63"/>
<evidence type="ECO:0000256" key="2">
    <source>
        <dbReference type="ARBA" id="ARBA00022737"/>
    </source>
</evidence>
<protein>
    <submittedName>
        <fullName evidence="4">Rhodanese-like protein</fullName>
    </submittedName>
</protein>
<evidence type="ECO:0000256" key="1">
    <source>
        <dbReference type="ARBA" id="ARBA00022679"/>
    </source>
</evidence>
<dbReference type="OrthoDB" id="270167at2759"/>
<accession>A0A1E7FT63</accession>
<dbReference type="InterPro" id="IPR001763">
    <property type="entry name" value="Rhodanese-like_dom"/>
</dbReference>
<dbReference type="GO" id="GO:0005739">
    <property type="term" value="C:mitochondrion"/>
    <property type="evidence" value="ECO:0007669"/>
    <property type="project" value="TreeGrafter"/>
</dbReference>
<sequence length="356" mass="38840">MTMLTRRTSLPLLYYCASSIMPMSAFSMRMSSSITKTDRIHGQTLVSIPEAIALLSDNSSVKFIDGSWWLGGERDGRTEFENGPRITDARFLDIDDISTKTPDNLPHMMPSALLQSAAMDAMGIDKNDHVVVYGGKDCMFITRAYWQMKITHPIGKCHLLDGSLQDWIDGGGPIEAKGTTPAYPVVDSENLIDGKKTIYEATSPQNAVVDMDELKSLIAEGKTVDKDSGVLVVDARSPARFSGEAEEPRPGLRRGHMPGAKNLFFLDLLDPDNKNKFKSKEELQRIIQDAGIDLPLLPGSKIISSCGSGVTACTILTALDIIGEDPGHSYLYDGAFAEWGGQPDTPIVKDWNGALK</sequence>
<evidence type="ECO:0000259" key="3">
    <source>
        <dbReference type="PROSITE" id="PS50206"/>
    </source>
</evidence>
<dbReference type="Proteomes" id="UP000095751">
    <property type="component" value="Unassembled WGS sequence"/>
</dbReference>
<dbReference type="EMBL" id="KV784354">
    <property type="protein sequence ID" value="OEU21285.1"/>
    <property type="molecule type" value="Genomic_DNA"/>
</dbReference>
<dbReference type="KEGG" id="fcy:FRACYDRAFT_267900"/>
<evidence type="ECO:0000313" key="4">
    <source>
        <dbReference type="EMBL" id="OEU21285.1"/>
    </source>
</evidence>
<keyword evidence="2" id="KW-0677">Repeat</keyword>
<dbReference type="AlphaFoldDB" id="A0A1E7FT63"/>
<dbReference type="CDD" id="cd01449">
    <property type="entry name" value="TST_Repeat_2"/>
    <property type="match status" value="1"/>
</dbReference>
<feature type="domain" description="Rhodanese" evidence="3">
    <location>
        <begin position="226"/>
        <end position="348"/>
    </location>
</feature>
<keyword evidence="1" id="KW-0808">Transferase</keyword>
<gene>
    <name evidence="4" type="ORF">FRACYDRAFT_267900</name>
</gene>
<dbReference type="SUPFAM" id="SSF52821">
    <property type="entry name" value="Rhodanese/Cell cycle control phosphatase"/>
    <property type="match status" value="2"/>
</dbReference>
<dbReference type="Pfam" id="PF00581">
    <property type="entry name" value="Rhodanese"/>
    <property type="match status" value="1"/>
</dbReference>
<organism evidence="4 5">
    <name type="scientific">Fragilariopsis cylindrus CCMP1102</name>
    <dbReference type="NCBI Taxonomy" id="635003"/>
    <lineage>
        <taxon>Eukaryota</taxon>
        <taxon>Sar</taxon>
        <taxon>Stramenopiles</taxon>
        <taxon>Ochrophyta</taxon>
        <taxon>Bacillariophyta</taxon>
        <taxon>Bacillariophyceae</taxon>
        <taxon>Bacillariophycidae</taxon>
        <taxon>Bacillariales</taxon>
        <taxon>Bacillariaceae</taxon>
        <taxon>Fragilariopsis</taxon>
    </lineage>
</organism>
<dbReference type="GO" id="GO:0004792">
    <property type="term" value="F:thiosulfate-cyanide sulfurtransferase activity"/>
    <property type="evidence" value="ECO:0007669"/>
    <property type="project" value="TreeGrafter"/>
</dbReference>
<dbReference type="PANTHER" id="PTHR11364">
    <property type="entry name" value="THIOSULFATE SULFERTANSFERASE"/>
    <property type="match status" value="1"/>
</dbReference>
<dbReference type="PANTHER" id="PTHR11364:SF27">
    <property type="entry name" value="SULFURTRANSFERASE"/>
    <property type="match status" value="1"/>
</dbReference>
<proteinExistence type="predicted"/>
<keyword evidence="5" id="KW-1185">Reference proteome</keyword>
<dbReference type="CDD" id="cd01448">
    <property type="entry name" value="TST_Repeat_1"/>
    <property type="match status" value="1"/>
</dbReference>
<dbReference type="SMART" id="SM00450">
    <property type="entry name" value="RHOD"/>
    <property type="match status" value="2"/>
</dbReference>
<dbReference type="InterPro" id="IPR036873">
    <property type="entry name" value="Rhodanese-like_dom_sf"/>
</dbReference>
<dbReference type="InterPro" id="IPR045078">
    <property type="entry name" value="TST/MPST-like"/>
</dbReference>
<dbReference type="PROSITE" id="PS50206">
    <property type="entry name" value="RHODANESE_3"/>
    <property type="match status" value="2"/>
</dbReference>
<evidence type="ECO:0000313" key="5">
    <source>
        <dbReference type="Proteomes" id="UP000095751"/>
    </source>
</evidence>
<dbReference type="Gene3D" id="3.40.250.10">
    <property type="entry name" value="Rhodanese-like domain"/>
    <property type="match status" value="2"/>
</dbReference>
<feature type="domain" description="Rhodanese" evidence="3">
    <location>
        <begin position="57"/>
        <end position="176"/>
    </location>
</feature>